<dbReference type="GO" id="GO:0045162">
    <property type="term" value="P:clustering of voltage-gated sodium channels"/>
    <property type="evidence" value="ECO:0007669"/>
    <property type="project" value="InterPro"/>
</dbReference>
<dbReference type="Proteomes" id="UP000283210">
    <property type="component" value="Chromosome 1"/>
</dbReference>
<evidence type="ECO:0000313" key="3">
    <source>
        <dbReference type="EMBL" id="RVE75661.1"/>
    </source>
</evidence>
<evidence type="ECO:0000313" key="4">
    <source>
        <dbReference type="Proteomes" id="UP000283210"/>
    </source>
</evidence>
<feature type="coiled-coil region" evidence="1">
    <location>
        <begin position="121"/>
        <end position="496"/>
    </location>
</feature>
<protein>
    <recommendedName>
        <fullName evidence="5">Sodium channel and clathrin linker 1</fullName>
    </recommendedName>
</protein>
<feature type="region of interest" description="Disordered" evidence="2">
    <location>
        <begin position="86"/>
        <end position="106"/>
    </location>
</feature>
<feature type="coiled-coil region" evidence="1">
    <location>
        <begin position="520"/>
        <end position="600"/>
    </location>
</feature>
<keyword evidence="4" id="KW-1185">Reference proteome</keyword>
<accession>A0A3S2N869</accession>
<sequence>MKELLRSALLVSTRKEFSGAHNCRHWLLFASKQAAETPIRTVFVIIIQTSDRQCSDFLSLVSIMEAELSFLRDQVRRLNSSLRQYQDGLHPQSTSSQVEEARRAESSAPWLTDRSLMAPLIAEYDQHIADMTERLHKYQEQLTNLKVQLERVVKENERLHAELRESVEKQLHTLPVASGGSGGTMEEDDIIRNLQEQVQLSEQERIKATELWQTADQELDRLQQLHQQTLSDKEAQDAERRQLKDQLVQFQQHSHKLQVANQKLESTSQQLLKTVAEQNSEMEELHGQLRKAKAELRTGTAKVEEMTKLLQNLQEQIQRREEDLIEAQSRESAADRRLQQLQGTLGQLETRLKAASQEAEAVHREQSVWERKVRELQARCSALDQEKHEALSKVRENIQLTEEATLQKEQALLREKQKTEELEKTKEAFKLFVQEAAVKTRKEVENARKQSNVRIHRMMEELSVLQLECADKQSQIERSLRERKAVEEELERVYKEGRAEPELQKIDALHQRCLDAERLKDDTLLTLQTTQNKLKKMEMEYDEELSRCKEEVRRLQSSLAATRNNSVSVSEERLQLQQENLQLRREMEELRKTAMMVQKKAKQEVSQMEHEYSVKEQGLEARVRELEESSRSSSADLTRVLTAQQKSAQRWKEETKNLVQAFEAKITGLKSELSRQKQRSRELQVQLERDHETILEYEKQLAEHQEKASRLQRRLTQAEQKAATAVQQLGILTAQRRKTARIETEAL</sequence>
<name>A0A3S2N869_ORYJA</name>
<reference evidence="3 4" key="2">
    <citation type="submission" date="2019-01" db="EMBL/GenBank/DDBJ databases">
        <title>A chromosome length genome reference of the Java medaka (oryzias javanicus).</title>
        <authorList>
            <person name="Herpin A."/>
            <person name="Takehana Y."/>
            <person name="Naruse K."/>
            <person name="Ansai S."/>
            <person name="Kawaguchi M."/>
        </authorList>
    </citation>
    <scope>NUCLEOTIDE SEQUENCE [LARGE SCALE GENOMIC DNA]</scope>
    <source>
        <strain evidence="3">RS831</strain>
        <tissue evidence="3">Whole body</tissue>
    </source>
</reference>
<organism evidence="3 4">
    <name type="scientific">Oryzias javanicus</name>
    <name type="common">Javanese ricefish</name>
    <name type="synonym">Aplocheilus javanicus</name>
    <dbReference type="NCBI Taxonomy" id="123683"/>
    <lineage>
        <taxon>Eukaryota</taxon>
        <taxon>Metazoa</taxon>
        <taxon>Chordata</taxon>
        <taxon>Craniata</taxon>
        <taxon>Vertebrata</taxon>
        <taxon>Euteleostomi</taxon>
        <taxon>Actinopterygii</taxon>
        <taxon>Neopterygii</taxon>
        <taxon>Teleostei</taxon>
        <taxon>Neoteleostei</taxon>
        <taxon>Acanthomorphata</taxon>
        <taxon>Ovalentaria</taxon>
        <taxon>Atherinomorphae</taxon>
        <taxon>Beloniformes</taxon>
        <taxon>Adrianichthyidae</taxon>
        <taxon>Oryziinae</taxon>
        <taxon>Oryzias</taxon>
    </lineage>
</organism>
<dbReference type="EMBL" id="CM012437">
    <property type="protein sequence ID" value="RVE75661.1"/>
    <property type="molecule type" value="Genomic_DNA"/>
</dbReference>
<feature type="coiled-coil region" evidence="1">
    <location>
        <begin position="652"/>
        <end position="728"/>
    </location>
</feature>
<evidence type="ECO:0000256" key="1">
    <source>
        <dbReference type="SAM" id="Coils"/>
    </source>
</evidence>
<dbReference type="AlphaFoldDB" id="A0A3S2N869"/>
<evidence type="ECO:0008006" key="5">
    <source>
        <dbReference type="Google" id="ProtNLM"/>
    </source>
</evidence>
<dbReference type="PANTHER" id="PTHR35970:SF1">
    <property type="entry name" value="SODIUM CHANNEL AND CLATHRIN LINKER 1"/>
    <property type="match status" value="1"/>
</dbReference>
<proteinExistence type="predicted"/>
<reference evidence="3 4" key="1">
    <citation type="submission" date="2018-11" db="EMBL/GenBank/DDBJ databases">
        <authorList>
            <person name="Lopez-Roques C."/>
            <person name="Donnadieu C."/>
            <person name="Bouchez O."/>
            <person name="Klopp C."/>
            <person name="Cabau C."/>
            <person name="Zahm M."/>
        </authorList>
    </citation>
    <scope>NUCLEOTIDE SEQUENCE [LARGE SCALE GENOMIC DNA]</scope>
    <source>
        <strain evidence="3">RS831</strain>
        <tissue evidence="3">Whole body</tissue>
    </source>
</reference>
<gene>
    <name evidence="3" type="ORF">OJAV_G00001000</name>
</gene>
<dbReference type="InterPro" id="IPR038911">
    <property type="entry name" value="SCLT1"/>
</dbReference>
<keyword evidence="1" id="KW-0175">Coiled coil</keyword>
<dbReference type="OrthoDB" id="551053at2759"/>
<evidence type="ECO:0000256" key="2">
    <source>
        <dbReference type="SAM" id="MobiDB-lite"/>
    </source>
</evidence>
<dbReference type="PANTHER" id="PTHR35970">
    <property type="entry name" value="SODIUM CHANNEL AND CLATHRIN LINKER 1"/>
    <property type="match status" value="1"/>
</dbReference>
<dbReference type="GO" id="GO:0060271">
    <property type="term" value="P:cilium assembly"/>
    <property type="evidence" value="ECO:0007669"/>
    <property type="project" value="TreeGrafter"/>
</dbReference>
<dbReference type="GO" id="GO:0005814">
    <property type="term" value="C:centriole"/>
    <property type="evidence" value="ECO:0007669"/>
    <property type="project" value="TreeGrafter"/>
</dbReference>